<dbReference type="InterPro" id="IPR023347">
    <property type="entry name" value="Lysozyme_dom_sf"/>
</dbReference>
<evidence type="ECO:0000313" key="8">
    <source>
        <dbReference type="EMBL" id="MFC6646166.1"/>
    </source>
</evidence>
<dbReference type="Gene3D" id="1.10.530.40">
    <property type="match status" value="1"/>
</dbReference>
<dbReference type="Pfam" id="PF00959">
    <property type="entry name" value="Phage_lysozyme"/>
    <property type="match status" value="1"/>
</dbReference>
<dbReference type="PANTHER" id="PTHR38107:SF3">
    <property type="entry name" value="LYSOZYME RRRD-RELATED"/>
    <property type="match status" value="1"/>
</dbReference>
<comment type="catalytic activity">
    <reaction evidence="1 7">
        <text>Hydrolysis of (1-&gt;4)-beta-linkages between N-acetylmuramic acid and N-acetyl-D-glucosamine residues in a peptidoglycan and between N-acetyl-D-glucosamine residues in chitodextrins.</text>
        <dbReference type="EC" id="3.2.1.17"/>
    </reaction>
</comment>
<keyword evidence="2 7" id="KW-0929">Antimicrobial</keyword>
<keyword evidence="6 7" id="KW-0326">Glycosidase</keyword>
<dbReference type="InterPro" id="IPR023346">
    <property type="entry name" value="Lysozyme-like_dom_sf"/>
</dbReference>
<proteinExistence type="inferred from homology"/>
<protein>
    <recommendedName>
        <fullName evidence="7">Lysozyme</fullName>
        <ecNumber evidence="7">3.2.1.17</ecNumber>
    </recommendedName>
</protein>
<dbReference type="HAMAP" id="MF_04110">
    <property type="entry name" value="ENDOLYSIN_T4"/>
    <property type="match status" value="1"/>
</dbReference>
<sequence>MLQEFGLSAAGLELIRSCEGLREVAYQDAAGVWTIGYGHTGADVRAGRHVSEFEAEALLRADVAATVRFVNKVVTVAIVQCQFDALVSFCYNVGRGSFERSSLLLALNRGDVRSAALGFGAWVRAGGKVLPGLVARRKAEAAMFRGMP</sequence>
<dbReference type="PANTHER" id="PTHR38107">
    <property type="match status" value="1"/>
</dbReference>
<keyword evidence="5" id="KW-1035">Host cytoplasm</keyword>
<evidence type="ECO:0000256" key="2">
    <source>
        <dbReference type="ARBA" id="ARBA00022529"/>
    </source>
</evidence>
<dbReference type="InterPro" id="IPR034690">
    <property type="entry name" value="Endolysin_T4_type"/>
</dbReference>
<evidence type="ECO:0000256" key="5">
    <source>
        <dbReference type="ARBA" id="ARBA00023200"/>
    </source>
</evidence>
<evidence type="ECO:0000256" key="4">
    <source>
        <dbReference type="ARBA" id="ARBA00022801"/>
    </source>
</evidence>
<comment type="caution">
    <text evidence="8">The sequence shown here is derived from an EMBL/GenBank/DDBJ whole genome shotgun (WGS) entry which is preliminary data.</text>
</comment>
<evidence type="ECO:0000256" key="1">
    <source>
        <dbReference type="ARBA" id="ARBA00000632"/>
    </source>
</evidence>
<dbReference type="InterPro" id="IPR002196">
    <property type="entry name" value="Glyco_hydro_24"/>
</dbReference>
<dbReference type="InterPro" id="IPR051018">
    <property type="entry name" value="Bacteriophage_GH24"/>
</dbReference>
<evidence type="ECO:0000256" key="7">
    <source>
        <dbReference type="RuleBase" id="RU003788"/>
    </source>
</evidence>
<name>A0ABW1ZBV4_9BACT</name>
<dbReference type="RefSeq" id="WP_263369861.1">
    <property type="nucleotide sequence ID" value="NZ_JAGSYD010000001.1"/>
</dbReference>
<evidence type="ECO:0000256" key="6">
    <source>
        <dbReference type="ARBA" id="ARBA00023295"/>
    </source>
</evidence>
<dbReference type="Proteomes" id="UP001596391">
    <property type="component" value="Unassembled WGS sequence"/>
</dbReference>
<gene>
    <name evidence="8" type="ORF">ACFQBQ_11350</name>
</gene>
<dbReference type="EMBL" id="JBHSWI010000001">
    <property type="protein sequence ID" value="MFC6646166.1"/>
    <property type="molecule type" value="Genomic_DNA"/>
</dbReference>
<keyword evidence="4 7" id="KW-0378">Hydrolase</keyword>
<dbReference type="SUPFAM" id="SSF53955">
    <property type="entry name" value="Lysozyme-like"/>
    <property type="match status" value="1"/>
</dbReference>
<dbReference type="EC" id="3.2.1.17" evidence="7"/>
<dbReference type="InterPro" id="IPR033907">
    <property type="entry name" value="Endolysin_autolysin"/>
</dbReference>
<dbReference type="CDD" id="cd00737">
    <property type="entry name" value="lyz_endolysin_autolysin"/>
    <property type="match status" value="1"/>
</dbReference>
<accession>A0ABW1ZBV4</accession>
<comment type="similarity">
    <text evidence="7">Belongs to the glycosyl hydrolase 24 family.</text>
</comment>
<organism evidence="8 9">
    <name type="scientific">Granulicella cerasi</name>
    <dbReference type="NCBI Taxonomy" id="741063"/>
    <lineage>
        <taxon>Bacteria</taxon>
        <taxon>Pseudomonadati</taxon>
        <taxon>Acidobacteriota</taxon>
        <taxon>Terriglobia</taxon>
        <taxon>Terriglobales</taxon>
        <taxon>Acidobacteriaceae</taxon>
        <taxon>Granulicella</taxon>
    </lineage>
</organism>
<evidence type="ECO:0000313" key="9">
    <source>
        <dbReference type="Proteomes" id="UP001596391"/>
    </source>
</evidence>
<evidence type="ECO:0000256" key="3">
    <source>
        <dbReference type="ARBA" id="ARBA00022638"/>
    </source>
</evidence>
<keyword evidence="9" id="KW-1185">Reference proteome</keyword>
<reference evidence="9" key="1">
    <citation type="journal article" date="2019" name="Int. J. Syst. Evol. Microbiol.">
        <title>The Global Catalogue of Microorganisms (GCM) 10K type strain sequencing project: providing services to taxonomists for standard genome sequencing and annotation.</title>
        <authorList>
            <consortium name="The Broad Institute Genomics Platform"/>
            <consortium name="The Broad Institute Genome Sequencing Center for Infectious Disease"/>
            <person name="Wu L."/>
            <person name="Ma J."/>
        </authorList>
    </citation>
    <scope>NUCLEOTIDE SEQUENCE [LARGE SCALE GENOMIC DNA]</scope>
    <source>
        <strain evidence="9">CGMCC 1.16026</strain>
    </source>
</reference>
<keyword evidence="3 7" id="KW-0081">Bacteriolytic enzyme</keyword>